<dbReference type="EMBL" id="CP106879">
    <property type="protein sequence ID" value="UYC80654.1"/>
    <property type="molecule type" value="Genomic_DNA"/>
</dbReference>
<accession>A0A9Q9P7N9</accession>
<sequence>MTPNTCSTLAQIVPVLMLAVLLESRSINSQWRRYPRYLTLMAIAIVIGFVALIYLVVGVNNGGLGLDSQWIAWGASAIVALAAGTQFVLIGMSIEQENKAAAAVEAQAALDEETLAAEIAIRERLKLNWLGRRYLRLTQDGRHLRKLP</sequence>
<feature type="transmembrane region" description="Helical" evidence="1">
    <location>
        <begin position="37"/>
        <end position="58"/>
    </location>
</feature>
<gene>
    <name evidence="2" type="ORF">OE229_16295</name>
</gene>
<dbReference type="Proteomes" id="UP001062223">
    <property type="component" value="Chromosome"/>
</dbReference>
<feature type="transmembrane region" description="Helical" evidence="1">
    <location>
        <begin position="70"/>
        <end position="90"/>
    </location>
</feature>
<keyword evidence="1" id="KW-1133">Transmembrane helix</keyword>
<dbReference type="RefSeq" id="WP_262138915.1">
    <property type="nucleotide sequence ID" value="NZ_CP106879.1"/>
</dbReference>
<evidence type="ECO:0000313" key="3">
    <source>
        <dbReference type="Proteomes" id="UP001062223"/>
    </source>
</evidence>
<evidence type="ECO:0000313" key="2">
    <source>
        <dbReference type="EMBL" id="UYC80654.1"/>
    </source>
</evidence>
<reference evidence="2" key="1">
    <citation type="submission" date="2022-09" db="EMBL/GenBank/DDBJ databases">
        <title>Taxonomy of Curtobacterium flaccumfaciens.</title>
        <authorList>
            <person name="Osdaghi E."/>
            <person name="Taghavi S.M."/>
            <person name="Hamidizade M."/>
            <person name="Abachi H."/>
            <person name="Fazliarab A."/>
            <person name="Baeyen S."/>
            <person name="Portier P."/>
            <person name="Van Vaerenbergh J."/>
            <person name="Jacques M.-A."/>
        </authorList>
    </citation>
    <scope>NUCLEOTIDE SEQUENCE</scope>
    <source>
        <strain evidence="2">AGQB46</strain>
    </source>
</reference>
<organism evidence="2 3">
    <name type="scientific">Curtobacterium poinsettiae</name>
    <dbReference type="NCBI Taxonomy" id="159612"/>
    <lineage>
        <taxon>Bacteria</taxon>
        <taxon>Bacillati</taxon>
        <taxon>Actinomycetota</taxon>
        <taxon>Actinomycetes</taxon>
        <taxon>Micrococcales</taxon>
        <taxon>Microbacteriaceae</taxon>
        <taxon>Curtobacterium</taxon>
    </lineage>
</organism>
<proteinExistence type="predicted"/>
<keyword evidence="1" id="KW-0472">Membrane</keyword>
<protein>
    <submittedName>
        <fullName evidence="2">Uncharacterized protein</fullName>
    </submittedName>
</protein>
<dbReference type="AlphaFoldDB" id="A0A9Q9P7N9"/>
<keyword evidence="1" id="KW-0812">Transmembrane</keyword>
<dbReference type="KEGG" id="cpoi:OE229_16295"/>
<evidence type="ECO:0000256" key="1">
    <source>
        <dbReference type="SAM" id="Phobius"/>
    </source>
</evidence>
<name>A0A9Q9P7N9_9MICO</name>